<dbReference type="AlphaFoldDB" id="A0A1W1BND0"/>
<name>A0A1W1BND0_9ZZZZ</name>
<keyword evidence="1" id="KW-0326">Glycosidase</keyword>
<keyword evidence="1" id="KW-0378">Hydrolase</keyword>
<proteinExistence type="predicted"/>
<dbReference type="GO" id="GO:0008843">
    <property type="term" value="F:endochitinase activity"/>
    <property type="evidence" value="ECO:0007669"/>
    <property type="project" value="UniProtKB-EC"/>
</dbReference>
<dbReference type="EMBL" id="FPHF01000029">
    <property type="protein sequence ID" value="SFV55060.1"/>
    <property type="molecule type" value="Genomic_DNA"/>
</dbReference>
<reference evidence="1" key="1">
    <citation type="submission" date="2016-10" db="EMBL/GenBank/DDBJ databases">
        <authorList>
            <person name="de Groot N.N."/>
        </authorList>
    </citation>
    <scope>NUCLEOTIDE SEQUENCE</scope>
</reference>
<organism evidence="1">
    <name type="scientific">hydrothermal vent metagenome</name>
    <dbReference type="NCBI Taxonomy" id="652676"/>
    <lineage>
        <taxon>unclassified sequences</taxon>
        <taxon>metagenomes</taxon>
        <taxon>ecological metagenomes</taxon>
    </lineage>
</organism>
<dbReference type="EC" id="3.2.1.14" evidence="1"/>
<sequence>MKQFDTDGNGALEIYWEQDWGYDASKPEGKTYACKLVGYQTPYSVFKQGDYAQCVVSHFELDIIE</sequence>
<accession>A0A1W1BND0</accession>
<protein>
    <submittedName>
        <fullName evidence="1">Chitinase</fullName>
        <ecNumber evidence="1">3.2.1.14</ecNumber>
    </submittedName>
</protein>
<gene>
    <name evidence="1" type="ORF">MNB_SM-4-1474</name>
</gene>
<evidence type="ECO:0000313" key="1">
    <source>
        <dbReference type="EMBL" id="SFV55060.1"/>
    </source>
</evidence>